<dbReference type="EMBL" id="JACCBB010000001">
    <property type="protein sequence ID" value="NYD20501.1"/>
    <property type="molecule type" value="Genomic_DNA"/>
</dbReference>
<comment type="caution">
    <text evidence="2">The sequence shown here is derived from an EMBL/GenBank/DDBJ whole genome shotgun (WGS) entry which is preliminary data.</text>
</comment>
<dbReference type="RefSeq" id="WP_179748181.1">
    <property type="nucleotide sequence ID" value="NZ_BAAAGN010000002.1"/>
</dbReference>
<sequence>MPAPFALGGATVSLVGTAQHSHDWDDRWFVRHLIRLVAGAVAATVAFPVLQTVLPTAGATSENTTTDTDTDHGAEPGTVPPIGPSTPAETGFHGGTAFVVGFIDEVFLDLVAEVTKVLLASGGPSEVQPFSSSLSEESLDFGDVPCGQSSSKLVVVTLAGTGTSAPRQG</sequence>
<dbReference type="Proteomes" id="UP000521922">
    <property type="component" value="Unassembled WGS sequence"/>
</dbReference>
<dbReference type="AlphaFoldDB" id="A0A7Y9DGN5"/>
<organism evidence="2 3">
    <name type="scientific">Kineococcus aurantiacus</name>
    <dbReference type="NCBI Taxonomy" id="37633"/>
    <lineage>
        <taxon>Bacteria</taxon>
        <taxon>Bacillati</taxon>
        <taxon>Actinomycetota</taxon>
        <taxon>Actinomycetes</taxon>
        <taxon>Kineosporiales</taxon>
        <taxon>Kineosporiaceae</taxon>
        <taxon>Kineococcus</taxon>
    </lineage>
</organism>
<evidence type="ECO:0000313" key="3">
    <source>
        <dbReference type="Proteomes" id="UP000521922"/>
    </source>
</evidence>
<feature type="region of interest" description="Disordered" evidence="1">
    <location>
        <begin position="58"/>
        <end position="82"/>
    </location>
</feature>
<name>A0A7Y9DGN5_9ACTN</name>
<accession>A0A7Y9DGN5</accession>
<reference evidence="2 3" key="1">
    <citation type="submission" date="2020-07" db="EMBL/GenBank/DDBJ databases">
        <title>Sequencing the genomes of 1000 actinobacteria strains.</title>
        <authorList>
            <person name="Klenk H.-P."/>
        </authorList>
    </citation>
    <scope>NUCLEOTIDE SEQUENCE [LARGE SCALE GENOMIC DNA]</scope>
    <source>
        <strain evidence="2 3">DSM 7487</strain>
    </source>
</reference>
<gene>
    <name evidence="2" type="ORF">BJ968_000041</name>
</gene>
<evidence type="ECO:0000313" key="2">
    <source>
        <dbReference type="EMBL" id="NYD20501.1"/>
    </source>
</evidence>
<keyword evidence="3" id="KW-1185">Reference proteome</keyword>
<evidence type="ECO:0000256" key="1">
    <source>
        <dbReference type="SAM" id="MobiDB-lite"/>
    </source>
</evidence>
<proteinExistence type="predicted"/>
<protein>
    <submittedName>
        <fullName evidence="2">Uncharacterized protein</fullName>
    </submittedName>
</protein>